<dbReference type="GO" id="GO:0052816">
    <property type="term" value="F:long-chain fatty acyl-CoA hydrolase activity"/>
    <property type="evidence" value="ECO:0007669"/>
    <property type="project" value="TreeGrafter"/>
</dbReference>
<dbReference type="Gene3D" id="3.10.129.10">
    <property type="entry name" value="Hotdog Thioesterase"/>
    <property type="match status" value="1"/>
</dbReference>
<protein>
    <submittedName>
        <fullName evidence="5">Acyl-CoA thioesterase</fullName>
    </submittedName>
</protein>
<dbReference type="AlphaFoldDB" id="A0A3R6IA89"/>
<evidence type="ECO:0000256" key="1">
    <source>
        <dbReference type="ARBA" id="ARBA00010458"/>
    </source>
</evidence>
<dbReference type="InterPro" id="IPR040170">
    <property type="entry name" value="Cytosol_ACT"/>
</dbReference>
<dbReference type="SUPFAM" id="SSF54637">
    <property type="entry name" value="Thioesterase/thiol ester dehydrase-isomerase"/>
    <property type="match status" value="1"/>
</dbReference>
<sequence>MEKKVSDSKVEQVHQVRPEHLNGSGRLFGGQLMSWIDEVAGLAAIRHSHHNVTTASVDNLRFMRPVYQGDLVVLIGQLTFVGKTSMEIRVDTYIETLDGTRYPVNRAYLTLVAIDADGKPTPVPGLIVESVGEQAEWEAGKKRKELRVERCREGF</sequence>
<dbReference type="Pfam" id="PF03061">
    <property type="entry name" value="4HBT"/>
    <property type="match status" value="1"/>
</dbReference>
<feature type="domain" description="HotDog ACOT-type" evidence="4">
    <location>
        <begin position="6"/>
        <end position="117"/>
    </location>
</feature>
<name>A0A3R6IA89_9FIRM</name>
<reference evidence="5 6" key="1">
    <citation type="submission" date="2018-08" db="EMBL/GenBank/DDBJ databases">
        <title>A genome reference for cultivated species of the human gut microbiota.</title>
        <authorList>
            <person name="Zou Y."/>
            <person name="Xue W."/>
            <person name="Luo G."/>
        </authorList>
    </citation>
    <scope>NUCLEOTIDE SEQUENCE [LARGE SCALE GENOMIC DNA]</scope>
    <source>
        <strain evidence="5 6">AM22-21LB</strain>
    </source>
</reference>
<organism evidence="5 6">
    <name type="scientific">Roseburia intestinalis</name>
    <dbReference type="NCBI Taxonomy" id="166486"/>
    <lineage>
        <taxon>Bacteria</taxon>
        <taxon>Bacillati</taxon>
        <taxon>Bacillota</taxon>
        <taxon>Clostridia</taxon>
        <taxon>Lachnospirales</taxon>
        <taxon>Lachnospiraceae</taxon>
        <taxon>Roseburia</taxon>
    </lineage>
</organism>
<dbReference type="GO" id="GO:0006637">
    <property type="term" value="P:acyl-CoA metabolic process"/>
    <property type="evidence" value="ECO:0007669"/>
    <property type="project" value="TreeGrafter"/>
</dbReference>
<dbReference type="RefSeq" id="WP_118771811.1">
    <property type="nucleotide sequence ID" value="NZ_JADNLD010000114.1"/>
</dbReference>
<dbReference type="CDD" id="cd03442">
    <property type="entry name" value="BFIT_BACH"/>
    <property type="match status" value="1"/>
</dbReference>
<evidence type="ECO:0000256" key="3">
    <source>
        <dbReference type="PROSITE-ProRule" id="PRU01106"/>
    </source>
</evidence>
<comment type="similarity">
    <text evidence="1">Belongs to the acyl coenzyme A hydrolase family.</text>
</comment>
<dbReference type="GO" id="GO:0005737">
    <property type="term" value="C:cytoplasm"/>
    <property type="evidence" value="ECO:0007669"/>
    <property type="project" value="TreeGrafter"/>
</dbReference>
<accession>A0A3R6IA89</accession>
<dbReference type="InterPro" id="IPR033120">
    <property type="entry name" value="HOTDOG_ACOT"/>
</dbReference>
<evidence type="ECO:0000259" key="4">
    <source>
        <dbReference type="PROSITE" id="PS51770"/>
    </source>
</evidence>
<dbReference type="PROSITE" id="PS51770">
    <property type="entry name" value="HOTDOG_ACOT"/>
    <property type="match status" value="1"/>
</dbReference>
<evidence type="ECO:0000256" key="2">
    <source>
        <dbReference type="ARBA" id="ARBA00022801"/>
    </source>
</evidence>
<evidence type="ECO:0000313" key="5">
    <source>
        <dbReference type="EMBL" id="RHG30810.1"/>
    </source>
</evidence>
<dbReference type="PANTHER" id="PTHR11049">
    <property type="entry name" value="ACYL COENZYME A THIOESTER HYDROLASE"/>
    <property type="match status" value="1"/>
</dbReference>
<dbReference type="EMBL" id="QRID01000001">
    <property type="protein sequence ID" value="RHG30810.1"/>
    <property type="molecule type" value="Genomic_DNA"/>
</dbReference>
<proteinExistence type="inferred from homology"/>
<keyword evidence="2 3" id="KW-0378">Hydrolase</keyword>
<comment type="caution">
    <text evidence="5">The sequence shown here is derived from an EMBL/GenBank/DDBJ whole genome shotgun (WGS) entry which is preliminary data.</text>
</comment>
<dbReference type="Proteomes" id="UP000284051">
    <property type="component" value="Unassembled WGS sequence"/>
</dbReference>
<gene>
    <name evidence="5" type="ORF">DW264_00765</name>
</gene>
<dbReference type="InterPro" id="IPR029069">
    <property type="entry name" value="HotDog_dom_sf"/>
</dbReference>
<evidence type="ECO:0000313" key="6">
    <source>
        <dbReference type="Proteomes" id="UP000284051"/>
    </source>
</evidence>
<dbReference type="InterPro" id="IPR006683">
    <property type="entry name" value="Thioestr_dom"/>
</dbReference>